<evidence type="ECO:0000313" key="2">
    <source>
        <dbReference type="Proteomes" id="UP000004995"/>
    </source>
</evidence>
<dbReference type="AlphaFoldDB" id="K3ZPR5"/>
<keyword evidence="2" id="KW-1185">Reference proteome</keyword>
<dbReference type="EnsemblPlants" id="KQK95047">
    <property type="protein sequence ID" value="KQK95047"/>
    <property type="gene ID" value="SETIT_028595mg"/>
</dbReference>
<protein>
    <submittedName>
        <fullName evidence="1">Uncharacterized protein</fullName>
    </submittedName>
</protein>
<dbReference type="InParanoid" id="K3ZPR5"/>
<proteinExistence type="predicted"/>
<reference evidence="2" key="1">
    <citation type="journal article" date="2012" name="Nat. Biotechnol.">
        <title>Reference genome sequence of the model plant Setaria.</title>
        <authorList>
            <person name="Bennetzen J.L."/>
            <person name="Schmutz J."/>
            <person name="Wang H."/>
            <person name="Percifield R."/>
            <person name="Hawkins J."/>
            <person name="Pontaroli A.C."/>
            <person name="Estep M."/>
            <person name="Feng L."/>
            <person name="Vaughn J.N."/>
            <person name="Grimwood J."/>
            <person name="Jenkins J."/>
            <person name="Barry K."/>
            <person name="Lindquist E."/>
            <person name="Hellsten U."/>
            <person name="Deshpande S."/>
            <person name="Wang X."/>
            <person name="Wu X."/>
            <person name="Mitros T."/>
            <person name="Triplett J."/>
            <person name="Yang X."/>
            <person name="Ye C.Y."/>
            <person name="Mauro-Herrera M."/>
            <person name="Wang L."/>
            <person name="Li P."/>
            <person name="Sharma M."/>
            <person name="Sharma R."/>
            <person name="Ronald P.C."/>
            <person name="Panaud O."/>
            <person name="Kellogg E.A."/>
            <person name="Brutnell T.P."/>
            <person name="Doust A.N."/>
            <person name="Tuskan G.A."/>
            <person name="Rokhsar D."/>
            <person name="Devos K.M."/>
        </authorList>
    </citation>
    <scope>NUCLEOTIDE SEQUENCE [LARGE SCALE GENOMIC DNA]</scope>
    <source>
        <strain evidence="2">cv. Yugu1</strain>
    </source>
</reference>
<name>K3ZPR5_SETIT</name>
<organism evidence="1 2">
    <name type="scientific">Setaria italica</name>
    <name type="common">Foxtail millet</name>
    <name type="synonym">Panicum italicum</name>
    <dbReference type="NCBI Taxonomy" id="4555"/>
    <lineage>
        <taxon>Eukaryota</taxon>
        <taxon>Viridiplantae</taxon>
        <taxon>Streptophyta</taxon>
        <taxon>Embryophyta</taxon>
        <taxon>Tracheophyta</taxon>
        <taxon>Spermatophyta</taxon>
        <taxon>Magnoliopsida</taxon>
        <taxon>Liliopsida</taxon>
        <taxon>Poales</taxon>
        <taxon>Poaceae</taxon>
        <taxon>PACMAD clade</taxon>
        <taxon>Panicoideae</taxon>
        <taxon>Panicodae</taxon>
        <taxon>Paniceae</taxon>
        <taxon>Cenchrinae</taxon>
        <taxon>Setaria</taxon>
    </lineage>
</organism>
<accession>K3ZPR5</accession>
<dbReference type="Gramene" id="KQK95047">
    <property type="protein sequence ID" value="KQK95047"/>
    <property type="gene ID" value="SETIT_028595mg"/>
</dbReference>
<dbReference type="HOGENOM" id="CLU_3225585_0_0_1"/>
<dbReference type="Proteomes" id="UP000004995">
    <property type="component" value="Unassembled WGS sequence"/>
</dbReference>
<sequence>MITVPALERMAGSVNVSLFRIAVESLDSSFLLMMIRLSVFVDTT</sequence>
<evidence type="ECO:0000313" key="1">
    <source>
        <dbReference type="EnsemblPlants" id="KQK95047"/>
    </source>
</evidence>
<dbReference type="EMBL" id="AGNK02005064">
    <property type="status" value="NOT_ANNOTATED_CDS"/>
    <property type="molecule type" value="Genomic_DNA"/>
</dbReference>
<reference evidence="1" key="2">
    <citation type="submission" date="2018-08" db="UniProtKB">
        <authorList>
            <consortium name="EnsemblPlants"/>
        </authorList>
    </citation>
    <scope>IDENTIFICATION</scope>
    <source>
        <strain evidence="1">Yugu1</strain>
    </source>
</reference>